<proteinExistence type="predicted"/>
<dbReference type="Gene3D" id="3.30.565.10">
    <property type="entry name" value="Histidine kinase-like ATPase, C-terminal domain"/>
    <property type="match status" value="1"/>
</dbReference>
<protein>
    <recommendedName>
        <fullName evidence="3">Histidine kinase-, DNA gyrase B-, and HSP90-like ATPase</fullName>
    </recommendedName>
</protein>
<dbReference type="SUPFAM" id="SSF55874">
    <property type="entry name" value="ATPase domain of HSP90 chaperone/DNA topoisomerase II/histidine kinase"/>
    <property type="match status" value="1"/>
</dbReference>
<comment type="caution">
    <text evidence="1">The sequence shown here is derived from an EMBL/GenBank/DDBJ whole genome shotgun (WGS) entry which is preliminary data.</text>
</comment>
<dbReference type="RefSeq" id="WP_220749020.1">
    <property type="nucleotide sequence ID" value="NZ_BPFH01000003.1"/>
</dbReference>
<dbReference type="InterPro" id="IPR036890">
    <property type="entry name" value="HATPase_C_sf"/>
</dbReference>
<evidence type="ECO:0008006" key="3">
    <source>
        <dbReference type="Google" id="ProtNLM"/>
    </source>
</evidence>
<evidence type="ECO:0000313" key="1">
    <source>
        <dbReference type="EMBL" id="GIT95536.1"/>
    </source>
</evidence>
<gene>
    <name evidence="1" type="ORF">JANAI62_21590</name>
</gene>
<sequence>MANEEQEINAEPTKTFFVDMLVRDIALEQAVLDLLDNSVDGAKRESEGSDDFTNKRIEIAFSSDQFVIWDNCGGFSRAVARDYAFRFGRAAGARSTPHSIGQFGVGMKRALFKFGKHFRVDSATTDEQWAVEVDVAAWEAEPGWTFPWAEPDTAKVATNKPGTNIIVGQLRPEVASRFGSQNFENTIVGLIKSKHRQFISAGLDVRVNGNRIDATDLSLSFSDQLKPGVDVFELTYNGAAPVKVKVIAGVGPSIPREAGWYVICNGRVVLEADRRNVTGWGLMEEQQNRLLIPAYHNQFARFRGVAWFDSDDSSQVPWNTTKDDIDQDSPAWQAAFEKMQQMMRPVIDFLNELDRDIDEYTREKSPLLDFVAKTPLRKSDTLSEKTVFAAPARDSVQKGPKYVKIQYSRPVDDVEVLQEELGVRSAKAVGEKSFDLTLSRFTDE</sequence>
<dbReference type="Proteomes" id="UP000786693">
    <property type="component" value="Unassembled WGS sequence"/>
</dbReference>
<dbReference type="Pfam" id="PF13589">
    <property type="entry name" value="HATPase_c_3"/>
    <property type="match status" value="1"/>
</dbReference>
<organism evidence="1 2">
    <name type="scientific">Jannaschia pagri</name>
    <dbReference type="NCBI Taxonomy" id="2829797"/>
    <lineage>
        <taxon>Bacteria</taxon>
        <taxon>Pseudomonadati</taxon>
        <taxon>Pseudomonadota</taxon>
        <taxon>Alphaproteobacteria</taxon>
        <taxon>Rhodobacterales</taxon>
        <taxon>Roseobacteraceae</taxon>
        <taxon>Jannaschia</taxon>
    </lineage>
</organism>
<accession>A0ABQ4NME6</accession>
<reference evidence="1 2" key="1">
    <citation type="submission" date="2021-05" db="EMBL/GenBank/DDBJ databases">
        <title>Bacteria Genome sequencing.</title>
        <authorList>
            <person name="Takabe Y."/>
            <person name="Nakajima Y."/>
            <person name="Suzuki S."/>
            <person name="Shiozaki T."/>
        </authorList>
    </citation>
    <scope>NUCLEOTIDE SEQUENCE [LARGE SCALE GENOMIC DNA]</scope>
    <source>
        <strain evidence="1 2">AI_62</strain>
    </source>
</reference>
<keyword evidence="2" id="KW-1185">Reference proteome</keyword>
<evidence type="ECO:0000313" key="2">
    <source>
        <dbReference type="Proteomes" id="UP000786693"/>
    </source>
</evidence>
<name>A0ABQ4NME6_9RHOB</name>
<dbReference type="EMBL" id="BPFH01000003">
    <property type="protein sequence ID" value="GIT95536.1"/>
    <property type="molecule type" value="Genomic_DNA"/>
</dbReference>